<reference evidence="1 2" key="1">
    <citation type="submission" date="2024-05" db="EMBL/GenBank/DDBJ databases">
        <title>Sphingomonas sp. HF-S3 16S ribosomal RNA gene Genome sequencing and assembly.</title>
        <authorList>
            <person name="Lee H."/>
        </authorList>
    </citation>
    <scope>NUCLEOTIDE SEQUENCE [LARGE SCALE GENOMIC DNA]</scope>
    <source>
        <strain evidence="1 2">HF-S3</strain>
    </source>
</reference>
<organism evidence="1 2">
    <name type="scientific">Sphingomonas rustica</name>
    <dbReference type="NCBI Taxonomy" id="3103142"/>
    <lineage>
        <taxon>Bacteria</taxon>
        <taxon>Pseudomonadati</taxon>
        <taxon>Pseudomonadota</taxon>
        <taxon>Alphaproteobacteria</taxon>
        <taxon>Sphingomonadales</taxon>
        <taxon>Sphingomonadaceae</taxon>
        <taxon>Sphingomonas</taxon>
    </lineage>
</organism>
<evidence type="ECO:0000313" key="1">
    <source>
        <dbReference type="EMBL" id="MEN3746418.1"/>
    </source>
</evidence>
<sequence>MSDDWDREDWGCQFTREITTIYSMHVETCSQRIETASFRNVLFKWRQFIVIGPKAGGVLDVDV</sequence>
<comment type="caution">
    <text evidence="1">The sequence shown here is derived from an EMBL/GenBank/DDBJ whole genome shotgun (WGS) entry which is preliminary data.</text>
</comment>
<evidence type="ECO:0000313" key="2">
    <source>
        <dbReference type="Proteomes" id="UP001427805"/>
    </source>
</evidence>
<name>A0ABV0B4A1_9SPHN</name>
<gene>
    <name evidence="1" type="ORF">TPR58_04505</name>
</gene>
<dbReference type="Proteomes" id="UP001427805">
    <property type="component" value="Unassembled WGS sequence"/>
</dbReference>
<keyword evidence="2" id="KW-1185">Reference proteome</keyword>
<accession>A0ABV0B4A1</accession>
<dbReference type="EMBL" id="JBDIZK010000002">
    <property type="protein sequence ID" value="MEN3746418.1"/>
    <property type="molecule type" value="Genomic_DNA"/>
</dbReference>
<proteinExistence type="predicted"/>
<protein>
    <submittedName>
        <fullName evidence="1">Uncharacterized protein</fullName>
    </submittedName>
</protein>